<sequence>MPSRRRLQQFAIAISIFSVFYNAAEGAVSVLFGVDSDSRSLVFFGIQSVIEVLSSGLVVWRFCSSVKPGEETSSEDSPKDMKLEKVATISIGSLLVMLALAAIGTSIASLVKHDHPSPSDASLIIASSTMFITFLLWIPKRYLARALNSSTMAGEALCSLSCIQFSAVLLVGSLIYRAWRGGWWVDSATAILIAFLFGWEGVKMVRWARNDKFDGGCCG</sequence>
<protein>
    <submittedName>
        <fullName evidence="1">Uncharacterized protein</fullName>
    </submittedName>
</protein>
<accession>A0ACB8BM23</accession>
<reference evidence="1" key="1">
    <citation type="journal article" date="2021" name="New Phytol.">
        <title>Evolutionary innovations through gain and loss of genes in the ectomycorrhizal Boletales.</title>
        <authorList>
            <person name="Wu G."/>
            <person name="Miyauchi S."/>
            <person name="Morin E."/>
            <person name="Kuo A."/>
            <person name="Drula E."/>
            <person name="Varga T."/>
            <person name="Kohler A."/>
            <person name="Feng B."/>
            <person name="Cao Y."/>
            <person name="Lipzen A."/>
            <person name="Daum C."/>
            <person name="Hundley H."/>
            <person name="Pangilinan J."/>
            <person name="Johnson J."/>
            <person name="Barry K."/>
            <person name="LaButti K."/>
            <person name="Ng V."/>
            <person name="Ahrendt S."/>
            <person name="Min B."/>
            <person name="Choi I.G."/>
            <person name="Park H."/>
            <person name="Plett J.M."/>
            <person name="Magnuson J."/>
            <person name="Spatafora J.W."/>
            <person name="Nagy L.G."/>
            <person name="Henrissat B."/>
            <person name="Grigoriev I.V."/>
            <person name="Yang Z.L."/>
            <person name="Xu J."/>
            <person name="Martin F.M."/>
        </authorList>
    </citation>
    <scope>NUCLEOTIDE SEQUENCE</scope>
    <source>
        <strain evidence="1">KUC20120723A-06</strain>
    </source>
</reference>
<keyword evidence="2" id="KW-1185">Reference proteome</keyword>
<evidence type="ECO:0000313" key="2">
    <source>
        <dbReference type="Proteomes" id="UP000790709"/>
    </source>
</evidence>
<proteinExistence type="predicted"/>
<dbReference type="EMBL" id="MU266381">
    <property type="protein sequence ID" value="KAH7926546.1"/>
    <property type="molecule type" value="Genomic_DNA"/>
</dbReference>
<name>A0ACB8BM23_9AGAM</name>
<comment type="caution">
    <text evidence="1">The sequence shown here is derived from an EMBL/GenBank/DDBJ whole genome shotgun (WGS) entry which is preliminary data.</text>
</comment>
<gene>
    <name evidence="1" type="ORF">BV22DRAFT_988068</name>
</gene>
<dbReference type="Proteomes" id="UP000790709">
    <property type="component" value="Unassembled WGS sequence"/>
</dbReference>
<feature type="non-terminal residue" evidence="1">
    <location>
        <position position="219"/>
    </location>
</feature>
<organism evidence="1 2">
    <name type="scientific">Leucogyrophana mollusca</name>
    <dbReference type="NCBI Taxonomy" id="85980"/>
    <lineage>
        <taxon>Eukaryota</taxon>
        <taxon>Fungi</taxon>
        <taxon>Dikarya</taxon>
        <taxon>Basidiomycota</taxon>
        <taxon>Agaricomycotina</taxon>
        <taxon>Agaricomycetes</taxon>
        <taxon>Agaricomycetidae</taxon>
        <taxon>Boletales</taxon>
        <taxon>Boletales incertae sedis</taxon>
        <taxon>Leucogyrophana</taxon>
    </lineage>
</organism>
<evidence type="ECO:0000313" key="1">
    <source>
        <dbReference type="EMBL" id="KAH7926546.1"/>
    </source>
</evidence>